<dbReference type="InterPro" id="IPR011006">
    <property type="entry name" value="CheY-like_superfamily"/>
</dbReference>
<organism evidence="5 6">
    <name type="scientific">Nonlabens dokdonensis</name>
    <dbReference type="NCBI Taxonomy" id="328515"/>
    <lineage>
        <taxon>Bacteria</taxon>
        <taxon>Pseudomonadati</taxon>
        <taxon>Bacteroidota</taxon>
        <taxon>Flavobacteriia</taxon>
        <taxon>Flavobacteriales</taxon>
        <taxon>Flavobacteriaceae</taxon>
        <taxon>Nonlabens</taxon>
    </lineage>
</organism>
<dbReference type="InterPro" id="IPR007492">
    <property type="entry name" value="LytTR_DNA-bd_dom"/>
</dbReference>
<evidence type="ECO:0000256" key="2">
    <source>
        <dbReference type="PROSITE-ProRule" id="PRU00169"/>
    </source>
</evidence>
<dbReference type="Pfam" id="PF04397">
    <property type="entry name" value="LytTR"/>
    <property type="match status" value="1"/>
</dbReference>
<accession>A0ABX5PZI6</accession>
<dbReference type="PROSITE" id="PS50110">
    <property type="entry name" value="RESPONSE_REGULATORY"/>
    <property type="match status" value="1"/>
</dbReference>
<keyword evidence="2" id="KW-0597">Phosphoprotein</keyword>
<protein>
    <submittedName>
        <fullName evidence="5">LytTR family two component transcriptional regulator</fullName>
    </submittedName>
</protein>
<evidence type="ECO:0000313" key="6">
    <source>
        <dbReference type="Proteomes" id="UP000248584"/>
    </source>
</evidence>
<dbReference type="Proteomes" id="UP000248584">
    <property type="component" value="Unassembled WGS sequence"/>
</dbReference>
<dbReference type="PROSITE" id="PS50930">
    <property type="entry name" value="HTH_LYTTR"/>
    <property type="match status" value="1"/>
</dbReference>
<keyword evidence="6" id="KW-1185">Reference proteome</keyword>
<dbReference type="PANTHER" id="PTHR48111:SF69">
    <property type="entry name" value="RESPONSE REGULATOR RECEIVER"/>
    <property type="match status" value="1"/>
</dbReference>
<dbReference type="Gene3D" id="2.40.50.1020">
    <property type="entry name" value="LytTr DNA-binding domain"/>
    <property type="match status" value="1"/>
</dbReference>
<gene>
    <name evidence="5" type="ORF">LX97_00216</name>
</gene>
<sequence>MVLRSVFPYLNNMKAILIDDEPKARKLLQSIITEHCPDITALHQAEDLGKGTALIKQEQPDLVFLDIEMPQYSGLQILEFFDTEEVNFQIIFITAYNQYAVDAFKLSAVDYLLKPVDVEELKAAVKKAIELKAANNLTVNLAELKRSFQKLSHNKIALDVPRGIIFINHQDVMYLEADGMYTTFYLKNGDKELICKPLRHFVEQMHASGLFYKPHRSYYINLNAIKEFNKKEGGHLIMENDKLVPISRDKRTEFFEMVKEIF</sequence>
<keyword evidence="1" id="KW-0238">DNA-binding</keyword>
<proteinExistence type="predicted"/>
<dbReference type="InterPro" id="IPR001789">
    <property type="entry name" value="Sig_transdc_resp-reg_receiver"/>
</dbReference>
<name>A0ABX5PZI6_9FLAO</name>
<feature type="domain" description="Response regulatory" evidence="3">
    <location>
        <begin position="14"/>
        <end position="129"/>
    </location>
</feature>
<reference evidence="5 6" key="1">
    <citation type="submission" date="2018-06" db="EMBL/GenBank/DDBJ databases">
        <title>Genomic Encyclopedia of Archaeal and Bacterial Type Strains, Phase II (KMG-II): from individual species to whole genera.</title>
        <authorList>
            <person name="Goeker M."/>
        </authorList>
    </citation>
    <scope>NUCLEOTIDE SEQUENCE [LARGE SCALE GENOMIC DNA]</scope>
    <source>
        <strain evidence="5 6">DSM 17205</strain>
    </source>
</reference>
<dbReference type="EMBL" id="QKZR01000001">
    <property type="protein sequence ID" value="PZX43216.1"/>
    <property type="molecule type" value="Genomic_DNA"/>
</dbReference>
<feature type="modified residue" description="4-aspartylphosphate" evidence="2">
    <location>
        <position position="66"/>
    </location>
</feature>
<dbReference type="SMART" id="SM00448">
    <property type="entry name" value="REC"/>
    <property type="match status" value="1"/>
</dbReference>
<dbReference type="SUPFAM" id="SSF52172">
    <property type="entry name" value="CheY-like"/>
    <property type="match status" value="1"/>
</dbReference>
<dbReference type="PANTHER" id="PTHR48111">
    <property type="entry name" value="REGULATOR OF RPOS"/>
    <property type="match status" value="1"/>
</dbReference>
<evidence type="ECO:0000313" key="5">
    <source>
        <dbReference type="EMBL" id="PZX43216.1"/>
    </source>
</evidence>
<evidence type="ECO:0000259" key="3">
    <source>
        <dbReference type="PROSITE" id="PS50110"/>
    </source>
</evidence>
<feature type="domain" description="HTH LytTR-type" evidence="4">
    <location>
        <begin position="156"/>
        <end position="260"/>
    </location>
</feature>
<dbReference type="SMART" id="SM00850">
    <property type="entry name" value="LytTR"/>
    <property type="match status" value="1"/>
</dbReference>
<evidence type="ECO:0000256" key="1">
    <source>
        <dbReference type="ARBA" id="ARBA00023125"/>
    </source>
</evidence>
<dbReference type="Gene3D" id="3.40.50.2300">
    <property type="match status" value="1"/>
</dbReference>
<evidence type="ECO:0000259" key="4">
    <source>
        <dbReference type="PROSITE" id="PS50930"/>
    </source>
</evidence>
<dbReference type="Pfam" id="PF00072">
    <property type="entry name" value="Response_reg"/>
    <property type="match status" value="1"/>
</dbReference>
<dbReference type="InterPro" id="IPR039420">
    <property type="entry name" value="WalR-like"/>
</dbReference>
<comment type="caution">
    <text evidence="5">The sequence shown here is derived from an EMBL/GenBank/DDBJ whole genome shotgun (WGS) entry which is preliminary data.</text>
</comment>